<dbReference type="InterPro" id="IPR036890">
    <property type="entry name" value="HATPase_C_sf"/>
</dbReference>
<keyword evidence="6 14" id="KW-0418">Kinase</keyword>
<dbReference type="InterPro" id="IPR050482">
    <property type="entry name" value="Sensor_HK_TwoCompSys"/>
</dbReference>
<feature type="transmembrane region" description="Helical" evidence="11">
    <location>
        <begin position="54"/>
        <end position="74"/>
    </location>
</feature>
<dbReference type="SUPFAM" id="SSF55874">
    <property type="entry name" value="ATPase domain of HSP90 chaperone/DNA topoisomerase II/histidine kinase"/>
    <property type="match status" value="1"/>
</dbReference>
<dbReference type="GO" id="GO:0016301">
    <property type="term" value="F:kinase activity"/>
    <property type="evidence" value="ECO:0007669"/>
    <property type="project" value="UniProtKB-KW"/>
</dbReference>
<evidence type="ECO:0000256" key="7">
    <source>
        <dbReference type="ARBA" id="ARBA00022840"/>
    </source>
</evidence>
<name>A0ABQ5R1T2_9ACTN</name>
<comment type="catalytic activity">
    <reaction evidence="1">
        <text>ATP + protein L-histidine = ADP + protein N-phospho-L-histidine.</text>
        <dbReference type="EC" id="2.7.13.3"/>
    </reaction>
</comment>
<evidence type="ECO:0000313" key="14">
    <source>
        <dbReference type="EMBL" id="GLH99816.1"/>
    </source>
</evidence>
<feature type="domain" description="Histidine kinase/HSP90-like ATPase" evidence="12">
    <location>
        <begin position="314"/>
        <end position="410"/>
    </location>
</feature>
<feature type="transmembrane region" description="Helical" evidence="11">
    <location>
        <begin position="153"/>
        <end position="172"/>
    </location>
</feature>
<reference evidence="14" key="1">
    <citation type="submission" date="2022-12" db="EMBL/GenBank/DDBJ databases">
        <title>New Phytohabitans aurantiacus sp. RD004123 nov., an actinomycete isolated from soil.</title>
        <authorList>
            <person name="Triningsih D.W."/>
            <person name="Harunari E."/>
            <person name="Igarashi Y."/>
        </authorList>
    </citation>
    <scope>NUCLEOTIDE SEQUENCE</scope>
    <source>
        <strain evidence="14">RD004123</strain>
    </source>
</reference>
<keyword evidence="15" id="KW-1185">Reference proteome</keyword>
<proteinExistence type="predicted"/>
<feature type="transmembrane region" description="Helical" evidence="11">
    <location>
        <begin position="29"/>
        <end position="47"/>
    </location>
</feature>
<keyword evidence="8" id="KW-0902">Two-component regulatory system</keyword>
<dbReference type="CDD" id="cd16917">
    <property type="entry name" value="HATPase_UhpB-NarQ-NarX-like"/>
    <property type="match status" value="1"/>
</dbReference>
<dbReference type="PANTHER" id="PTHR24421:SF10">
    <property type="entry name" value="NITRATE_NITRITE SENSOR PROTEIN NARQ"/>
    <property type="match status" value="1"/>
</dbReference>
<dbReference type="Gene3D" id="3.30.565.10">
    <property type="entry name" value="Histidine kinase-like ATPase, C-terminal domain"/>
    <property type="match status" value="1"/>
</dbReference>
<dbReference type="InterPro" id="IPR003594">
    <property type="entry name" value="HATPase_dom"/>
</dbReference>
<evidence type="ECO:0000256" key="3">
    <source>
        <dbReference type="ARBA" id="ARBA00022553"/>
    </source>
</evidence>
<feature type="region of interest" description="Disordered" evidence="10">
    <location>
        <begin position="392"/>
        <end position="415"/>
    </location>
</feature>
<comment type="caution">
    <text evidence="14">The sequence shown here is derived from an EMBL/GenBank/DDBJ whole genome shotgun (WGS) entry which is preliminary data.</text>
</comment>
<dbReference type="PANTHER" id="PTHR24421">
    <property type="entry name" value="NITRATE/NITRITE SENSOR PROTEIN NARX-RELATED"/>
    <property type="match status" value="1"/>
</dbReference>
<dbReference type="Pfam" id="PF02518">
    <property type="entry name" value="HATPase_c"/>
    <property type="match status" value="1"/>
</dbReference>
<keyword evidence="11" id="KW-0812">Transmembrane</keyword>
<evidence type="ECO:0000256" key="11">
    <source>
        <dbReference type="SAM" id="Phobius"/>
    </source>
</evidence>
<feature type="transmembrane region" description="Helical" evidence="11">
    <location>
        <begin position="119"/>
        <end position="141"/>
    </location>
</feature>
<feature type="domain" description="Signal transduction histidine kinase subgroup 3 dimerisation and phosphoacceptor" evidence="13">
    <location>
        <begin position="201"/>
        <end position="268"/>
    </location>
</feature>
<evidence type="ECO:0000256" key="4">
    <source>
        <dbReference type="ARBA" id="ARBA00022679"/>
    </source>
</evidence>
<evidence type="ECO:0000256" key="10">
    <source>
        <dbReference type="SAM" id="MobiDB-lite"/>
    </source>
</evidence>
<dbReference type="Proteomes" id="UP001144280">
    <property type="component" value="Unassembled WGS sequence"/>
</dbReference>
<dbReference type="Gene3D" id="1.20.5.1930">
    <property type="match status" value="1"/>
</dbReference>
<evidence type="ECO:0000256" key="8">
    <source>
        <dbReference type="ARBA" id="ARBA00023012"/>
    </source>
</evidence>
<keyword evidence="3" id="KW-0597">Phosphoprotein</keyword>
<organism evidence="14 15">
    <name type="scientific">Phytohabitans aurantiacus</name>
    <dbReference type="NCBI Taxonomy" id="3016789"/>
    <lineage>
        <taxon>Bacteria</taxon>
        <taxon>Bacillati</taxon>
        <taxon>Actinomycetota</taxon>
        <taxon>Actinomycetes</taxon>
        <taxon>Micromonosporales</taxon>
        <taxon>Micromonosporaceae</taxon>
    </lineage>
</organism>
<feature type="compositionally biased region" description="Low complexity" evidence="10">
    <location>
        <begin position="355"/>
        <end position="372"/>
    </location>
</feature>
<evidence type="ECO:0000256" key="5">
    <source>
        <dbReference type="ARBA" id="ARBA00022741"/>
    </source>
</evidence>
<feature type="coiled-coil region" evidence="9">
    <location>
        <begin position="169"/>
        <end position="203"/>
    </location>
</feature>
<dbReference type="InterPro" id="IPR011712">
    <property type="entry name" value="Sig_transdc_His_kin_sub3_dim/P"/>
</dbReference>
<protein>
    <recommendedName>
        <fullName evidence="2">histidine kinase</fullName>
        <ecNumber evidence="2">2.7.13.3</ecNumber>
    </recommendedName>
</protein>
<evidence type="ECO:0000313" key="15">
    <source>
        <dbReference type="Proteomes" id="UP001144280"/>
    </source>
</evidence>
<keyword evidence="7" id="KW-0067">ATP-binding</keyword>
<dbReference type="Pfam" id="PF07730">
    <property type="entry name" value="HisKA_3"/>
    <property type="match status" value="1"/>
</dbReference>
<feature type="region of interest" description="Disordered" evidence="10">
    <location>
        <begin position="348"/>
        <end position="372"/>
    </location>
</feature>
<evidence type="ECO:0000256" key="1">
    <source>
        <dbReference type="ARBA" id="ARBA00000085"/>
    </source>
</evidence>
<evidence type="ECO:0000259" key="13">
    <source>
        <dbReference type="Pfam" id="PF07730"/>
    </source>
</evidence>
<evidence type="ECO:0000259" key="12">
    <source>
        <dbReference type="Pfam" id="PF02518"/>
    </source>
</evidence>
<keyword evidence="5" id="KW-0547">Nucleotide-binding</keyword>
<gene>
    <name evidence="14" type="ORF">Pa4123_50930</name>
</gene>
<keyword evidence="4" id="KW-0808">Transferase</keyword>
<evidence type="ECO:0000256" key="9">
    <source>
        <dbReference type="SAM" id="Coils"/>
    </source>
</evidence>
<evidence type="ECO:0000256" key="2">
    <source>
        <dbReference type="ARBA" id="ARBA00012438"/>
    </source>
</evidence>
<keyword evidence="11" id="KW-0472">Membrane</keyword>
<evidence type="ECO:0000256" key="6">
    <source>
        <dbReference type="ARBA" id="ARBA00022777"/>
    </source>
</evidence>
<keyword evidence="9" id="KW-0175">Coiled coil</keyword>
<dbReference type="EC" id="2.7.13.3" evidence="2"/>
<keyword evidence="11" id="KW-1133">Transmembrane helix</keyword>
<sequence>MGAGGHHAVAYLKQVADQLHRLAATHPTATRVAGAGALFLVSIMITAMPERSALTPGAVVTAIVVSASFVVVPALHWPNWLILATATAGAIGAMPSGADDSPARPALVAAMLLYSLRSDMTAVIAATAAVSIASVLAGSVVATVQDRIELDNIAVLPWVVAAAALGQAIQANQARRAMLEERARRAEQSRENEARRRVQAERLRIARELHDAVGHQVALINVQAGAMTLLLDRHDLAHARQSLEHIQNASQAALTELKLAVGLLRQPGEHESVEPAGRLDRLEELVATFTATGLRVTWNVTGSARPLPDAVDLTAYRLIQESLTNTAKHAAGASASIRLDFRPGTLALTVEDDGPATPGAAARPATGAEAGQAGHGIIGMHERATALGGRLTASPRPEGGFRVTAELPTPIGAAA</sequence>
<accession>A0ABQ5R1T2</accession>
<dbReference type="EMBL" id="BSDI01000028">
    <property type="protein sequence ID" value="GLH99816.1"/>
    <property type="molecule type" value="Genomic_DNA"/>
</dbReference>